<feature type="binding site" evidence="3">
    <location>
        <position position="78"/>
    </location>
    <ligand>
        <name>Cu cation</name>
        <dbReference type="ChEBI" id="CHEBI:23378"/>
    </ligand>
</feature>
<feature type="transmembrane region" description="Helical" evidence="5">
    <location>
        <begin position="7"/>
        <end position="26"/>
    </location>
</feature>
<evidence type="ECO:0000256" key="5">
    <source>
        <dbReference type="SAM" id="Phobius"/>
    </source>
</evidence>
<dbReference type="Proteomes" id="UP000051298">
    <property type="component" value="Unassembled WGS sequence"/>
</dbReference>
<feature type="binding site" evidence="3">
    <location>
        <position position="165"/>
    </location>
    <ligand>
        <name>Cu cation</name>
        <dbReference type="ChEBI" id="CHEBI:23378"/>
    </ligand>
</feature>
<evidence type="ECO:0000256" key="2">
    <source>
        <dbReference type="ARBA" id="ARBA00023008"/>
    </source>
</evidence>
<evidence type="ECO:0000313" key="7">
    <source>
        <dbReference type="EMBL" id="CUH60845.1"/>
    </source>
</evidence>
<gene>
    <name evidence="7" type="primary">ypmQ_1</name>
    <name evidence="7" type="ORF">THS5294_02141</name>
</gene>
<organism evidence="7 8">
    <name type="scientific">Thalassobacter stenotrophicus</name>
    <dbReference type="NCBI Taxonomy" id="266809"/>
    <lineage>
        <taxon>Bacteria</taxon>
        <taxon>Pseudomonadati</taxon>
        <taxon>Pseudomonadota</taxon>
        <taxon>Alphaproteobacteria</taxon>
        <taxon>Rhodobacterales</taxon>
        <taxon>Roseobacteraceae</taxon>
        <taxon>Thalassobacter</taxon>
    </lineage>
</organism>
<protein>
    <submittedName>
        <fullName evidence="7">BsSco</fullName>
    </submittedName>
</protein>
<dbReference type="PANTHER" id="PTHR12151">
    <property type="entry name" value="ELECTRON TRANSPORT PROTIN SCO1/SENC FAMILY MEMBER"/>
    <property type="match status" value="1"/>
</dbReference>
<evidence type="ECO:0000259" key="6">
    <source>
        <dbReference type="PROSITE" id="PS51352"/>
    </source>
</evidence>
<keyword evidence="3" id="KW-0479">Metal-binding</keyword>
<evidence type="ECO:0000256" key="3">
    <source>
        <dbReference type="PIRSR" id="PIRSR603782-1"/>
    </source>
</evidence>
<dbReference type="PANTHER" id="PTHR12151:SF25">
    <property type="entry name" value="LINALOOL DEHYDRATASE_ISOMERASE DOMAIN-CONTAINING PROTEIN"/>
    <property type="match status" value="1"/>
</dbReference>
<evidence type="ECO:0000256" key="4">
    <source>
        <dbReference type="PIRSR" id="PIRSR603782-2"/>
    </source>
</evidence>
<accession>A0A0P1FIE4</accession>
<feature type="disulfide bond" description="Redox-active" evidence="4">
    <location>
        <begin position="78"/>
        <end position="82"/>
    </location>
</feature>
<keyword evidence="5" id="KW-1133">Transmembrane helix</keyword>
<evidence type="ECO:0000256" key="1">
    <source>
        <dbReference type="ARBA" id="ARBA00010996"/>
    </source>
</evidence>
<name>A0A0P1FIE4_9RHOB</name>
<reference evidence="7 8" key="1">
    <citation type="submission" date="2015-09" db="EMBL/GenBank/DDBJ databases">
        <authorList>
            <consortium name="Swine Surveillance"/>
        </authorList>
    </citation>
    <scope>NUCLEOTIDE SEQUENCE [LARGE SCALE GENOMIC DNA]</scope>
    <source>
        <strain evidence="7 8">CECT 5294</strain>
    </source>
</reference>
<keyword evidence="5" id="KW-0812">Transmembrane</keyword>
<dbReference type="AlphaFoldDB" id="A0A0P1FIE4"/>
<proteinExistence type="inferred from homology"/>
<comment type="similarity">
    <text evidence="1">Belongs to the SCO1/2 family.</text>
</comment>
<sequence length="207" mass="22674">MSRRTLLTYGAAIASMLALALFIGWWQVDGTGAPEPVAQRPLPLTQMEFQMTDQGGETVGPASLLGNPSMVFFGFTYCPDVCPTTLSDISGWLDDLGDDVADMNVVFITVDPERDTVPAMAEYVSYFHPAIQGWSGTLDETARAAAGFRASYEKVATDGHYTMNHTASVFLFDADGRFASTIDYHEPREFAVPKIRRVLARAEEETS</sequence>
<dbReference type="Pfam" id="PF02630">
    <property type="entry name" value="SCO1-SenC"/>
    <property type="match status" value="1"/>
</dbReference>
<dbReference type="CDD" id="cd02968">
    <property type="entry name" value="SCO"/>
    <property type="match status" value="1"/>
</dbReference>
<keyword evidence="4" id="KW-1015">Disulfide bond</keyword>
<dbReference type="Gene3D" id="3.40.30.10">
    <property type="entry name" value="Glutaredoxin"/>
    <property type="match status" value="1"/>
</dbReference>
<feature type="binding site" evidence="3">
    <location>
        <position position="82"/>
    </location>
    <ligand>
        <name>Cu cation</name>
        <dbReference type="ChEBI" id="CHEBI:23378"/>
    </ligand>
</feature>
<dbReference type="EMBL" id="CYRX01000030">
    <property type="protein sequence ID" value="CUH60845.1"/>
    <property type="molecule type" value="Genomic_DNA"/>
</dbReference>
<dbReference type="InterPro" id="IPR003782">
    <property type="entry name" value="SCO1/SenC"/>
</dbReference>
<dbReference type="RefSeq" id="WP_058123712.1">
    <property type="nucleotide sequence ID" value="NZ_CYRX01000030.1"/>
</dbReference>
<evidence type="ECO:0000313" key="8">
    <source>
        <dbReference type="Proteomes" id="UP000051298"/>
    </source>
</evidence>
<dbReference type="InterPro" id="IPR013766">
    <property type="entry name" value="Thioredoxin_domain"/>
</dbReference>
<feature type="domain" description="Thioredoxin" evidence="6">
    <location>
        <begin position="40"/>
        <end position="204"/>
    </location>
</feature>
<dbReference type="SUPFAM" id="SSF52833">
    <property type="entry name" value="Thioredoxin-like"/>
    <property type="match status" value="1"/>
</dbReference>
<keyword evidence="2 3" id="KW-0186">Copper</keyword>
<keyword evidence="5" id="KW-0472">Membrane</keyword>
<dbReference type="PROSITE" id="PS51352">
    <property type="entry name" value="THIOREDOXIN_2"/>
    <property type="match status" value="1"/>
</dbReference>
<dbReference type="InterPro" id="IPR036249">
    <property type="entry name" value="Thioredoxin-like_sf"/>
</dbReference>
<dbReference type="GO" id="GO:0046872">
    <property type="term" value="F:metal ion binding"/>
    <property type="evidence" value="ECO:0007669"/>
    <property type="project" value="UniProtKB-KW"/>
</dbReference>